<evidence type="ECO:0000256" key="1">
    <source>
        <dbReference type="ARBA" id="ARBA00009631"/>
    </source>
</evidence>
<dbReference type="GO" id="GO:0051015">
    <property type="term" value="F:actin filament binding"/>
    <property type="evidence" value="ECO:0007669"/>
    <property type="project" value="TreeGrafter"/>
</dbReference>
<dbReference type="PANTHER" id="PTHR47385">
    <property type="entry name" value="CALPONIN"/>
    <property type="match status" value="1"/>
</dbReference>
<dbReference type="InterPro" id="IPR003096">
    <property type="entry name" value="SM22_calponin"/>
</dbReference>
<dbReference type="Proteomes" id="UP000005408">
    <property type="component" value="Unassembled WGS sequence"/>
</dbReference>
<dbReference type="InterPro" id="IPR000557">
    <property type="entry name" value="Calponin_repeat"/>
</dbReference>
<evidence type="ECO:0000259" key="3">
    <source>
        <dbReference type="PROSITE" id="PS50021"/>
    </source>
</evidence>
<evidence type="ECO:0000313" key="5">
    <source>
        <dbReference type="Proteomes" id="UP000005408"/>
    </source>
</evidence>
<dbReference type="PANTHER" id="PTHR47385:SF14">
    <property type="entry name" value="TRANSGELIN"/>
    <property type="match status" value="1"/>
</dbReference>
<dbReference type="PRINTS" id="PR00888">
    <property type="entry name" value="SM22CALPONIN"/>
</dbReference>
<feature type="domain" description="Calponin-homology (CH)" evidence="3">
    <location>
        <begin position="46"/>
        <end position="158"/>
    </location>
</feature>
<sequence>MDNGGKSSHSKGDFVAIYFPLTRQLICTHEAVIPLTFKIRGKYDQGEAQKALTFISQKIGEGFSTSGDMDNFQNQLKDGVKLCKLVNALKPGSIPEKKYATPPTMSFKQMELIGLAIDKMKQLGVPDHEMFQTVDLYEGQNLHQCVIGIGALARKMGAYGPKEADANKRDFTEEQLKAGQNIIGLQMGTNKGANQSGMNIGNTRHIVD</sequence>
<comment type="similarity">
    <text evidence="1 2">Belongs to the calponin family.</text>
</comment>
<dbReference type="InterPro" id="IPR036872">
    <property type="entry name" value="CH_dom_sf"/>
</dbReference>
<dbReference type="SUPFAM" id="SSF47576">
    <property type="entry name" value="Calponin-homology domain, CH-domain"/>
    <property type="match status" value="1"/>
</dbReference>
<dbReference type="AlphaFoldDB" id="A0A8W8JID7"/>
<dbReference type="GO" id="GO:0007015">
    <property type="term" value="P:actin filament organization"/>
    <property type="evidence" value="ECO:0007669"/>
    <property type="project" value="TreeGrafter"/>
</dbReference>
<protein>
    <recommendedName>
        <fullName evidence="2">Transgelin</fullName>
    </recommendedName>
</protein>
<dbReference type="SMART" id="SM00033">
    <property type="entry name" value="CH"/>
    <property type="match status" value="1"/>
</dbReference>
<reference evidence="4" key="1">
    <citation type="submission" date="2022-08" db="UniProtKB">
        <authorList>
            <consortium name="EnsemblMetazoa"/>
        </authorList>
    </citation>
    <scope>IDENTIFICATION</scope>
    <source>
        <strain evidence="4">05x7-T-G4-1.051#20</strain>
    </source>
</reference>
<dbReference type="InterPro" id="IPR001715">
    <property type="entry name" value="CH_dom"/>
</dbReference>
<accession>A0A8W8JID7</accession>
<dbReference type="PROSITE" id="PS50021">
    <property type="entry name" value="CH"/>
    <property type="match status" value="1"/>
</dbReference>
<evidence type="ECO:0000256" key="2">
    <source>
        <dbReference type="RuleBase" id="RU361224"/>
    </source>
</evidence>
<dbReference type="InterPro" id="IPR050606">
    <property type="entry name" value="Calponin-like"/>
</dbReference>
<dbReference type="GO" id="GO:0015629">
    <property type="term" value="C:actin cytoskeleton"/>
    <property type="evidence" value="ECO:0007669"/>
    <property type="project" value="TreeGrafter"/>
</dbReference>
<evidence type="ECO:0000313" key="4">
    <source>
        <dbReference type="EnsemblMetazoa" id="G19321.15:cds"/>
    </source>
</evidence>
<keyword evidence="5" id="KW-1185">Reference proteome</keyword>
<organism evidence="4 5">
    <name type="scientific">Magallana gigas</name>
    <name type="common">Pacific oyster</name>
    <name type="synonym">Crassostrea gigas</name>
    <dbReference type="NCBI Taxonomy" id="29159"/>
    <lineage>
        <taxon>Eukaryota</taxon>
        <taxon>Metazoa</taxon>
        <taxon>Spiralia</taxon>
        <taxon>Lophotrochozoa</taxon>
        <taxon>Mollusca</taxon>
        <taxon>Bivalvia</taxon>
        <taxon>Autobranchia</taxon>
        <taxon>Pteriomorphia</taxon>
        <taxon>Ostreida</taxon>
        <taxon>Ostreoidea</taxon>
        <taxon>Ostreidae</taxon>
        <taxon>Magallana</taxon>
    </lineage>
</organism>
<dbReference type="EnsemblMetazoa" id="G19321.15">
    <property type="protein sequence ID" value="G19321.15:cds"/>
    <property type="gene ID" value="G19321"/>
</dbReference>
<proteinExistence type="inferred from homology"/>
<dbReference type="PROSITE" id="PS51122">
    <property type="entry name" value="CALPONIN_2"/>
    <property type="match status" value="1"/>
</dbReference>
<dbReference type="Pfam" id="PF00402">
    <property type="entry name" value="Calponin"/>
    <property type="match status" value="1"/>
</dbReference>
<dbReference type="PROSITE" id="PS01052">
    <property type="entry name" value="CALPONIN_1"/>
    <property type="match status" value="1"/>
</dbReference>
<name>A0A8W8JID7_MAGGI</name>
<dbReference type="Gene3D" id="1.10.418.10">
    <property type="entry name" value="Calponin-like domain"/>
    <property type="match status" value="1"/>
</dbReference>
<dbReference type="Pfam" id="PF00307">
    <property type="entry name" value="CH"/>
    <property type="match status" value="1"/>
</dbReference>